<feature type="domain" description="Reverse transcriptase" evidence="1">
    <location>
        <begin position="11"/>
        <end position="145"/>
    </location>
</feature>
<dbReference type="PANTHER" id="PTHR24559:SF444">
    <property type="entry name" value="REVERSE TRANSCRIPTASE DOMAIN-CONTAINING PROTEIN"/>
    <property type="match status" value="1"/>
</dbReference>
<reference evidence="2 3" key="1">
    <citation type="journal article" date="2005" name="Nature">
        <title>The map-based sequence of the rice genome.</title>
        <authorList>
            <consortium name="International rice genome sequencing project (IRGSP)"/>
            <person name="Matsumoto T."/>
            <person name="Wu J."/>
            <person name="Kanamori H."/>
            <person name="Katayose Y."/>
            <person name="Fujisawa M."/>
            <person name="Namiki N."/>
            <person name="Mizuno H."/>
            <person name="Yamamoto K."/>
            <person name="Antonio B.A."/>
            <person name="Baba T."/>
            <person name="Sakata K."/>
            <person name="Nagamura Y."/>
            <person name="Aoki H."/>
            <person name="Arikawa K."/>
            <person name="Arita K."/>
            <person name="Bito T."/>
            <person name="Chiden Y."/>
            <person name="Fujitsuka N."/>
            <person name="Fukunaka R."/>
            <person name="Hamada M."/>
            <person name="Harada C."/>
            <person name="Hayashi A."/>
            <person name="Hijishita S."/>
            <person name="Honda M."/>
            <person name="Hosokawa S."/>
            <person name="Ichikawa Y."/>
            <person name="Idonuma A."/>
            <person name="Iijima M."/>
            <person name="Ikeda M."/>
            <person name="Ikeno M."/>
            <person name="Ito K."/>
            <person name="Ito S."/>
            <person name="Ito T."/>
            <person name="Ito Y."/>
            <person name="Ito Y."/>
            <person name="Iwabuchi A."/>
            <person name="Kamiya K."/>
            <person name="Karasawa W."/>
            <person name="Kurita K."/>
            <person name="Katagiri S."/>
            <person name="Kikuta A."/>
            <person name="Kobayashi H."/>
            <person name="Kobayashi N."/>
            <person name="Machita K."/>
            <person name="Maehara T."/>
            <person name="Masukawa M."/>
            <person name="Mizubayashi T."/>
            <person name="Mukai Y."/>
            <person name="Nagasaki H."/>
            <person name="Nagata Y."/>
            <person name="Naito S."/>
            <person name="Nakashima M."/>
            <person name="Nakama Y."/>
            <person name="Nakamichi Y."/>
            <person name="Nakamura M."/>
            <person name="Meguro A."/>
            <person name="Negishi M."/>
            <person name="Ohta I."/>
            <person name="Ohta T."/>
            <person name="Okamoto M."/>
            <person name="Ono N."/>
            <person name="Saji S."/>
            <person name="Sakaguchi M."/>
            <person name="Sakai K."/>
            <person name="Shibata M."/>
            <person name="Shimokawa T."/>
            <person name="Song J."/>
            <person name="Takazaki Y."/>
            <person name="Terasawa K."/>
            <person name="Tsugane M."/>
            <person name="Tsuji K."/>
            <person name="Ueda S."/>
            <person name="Waki K."/>
            <person name="Yamagata H."/>
            <person name="Yamamoto M."/>
            <person name="Yamamoto S."/>
            <person name="Yamane H."/>
            <person name="Yoshiki S."/>
            <person name="Yoshihara R."/>
            <person name="Yukawa K."/>
            <person name="Zhong H."/>
            <person name="Yano M."/>
            <person name="Yuan Q."/>
            <person name="Ouyang S."/>
            <person name="Liu J."/>
            <person name="Jones K.M."/>
            <person name="Gansberger K."/>
            <person name="Moffat K."/>
            <person name="Hill J."/>
            <person name="Bera J."/>
            <person name="Fadrosh D."/>
            <person name="Jin S."/>
            <person name="Johri S."/>
            <person name="Kim M."/>
            <person name="Overton L."/>
            <person name="Reardon M."/>
            <person name="Tsitrin T."/>
            <person name="Vuong H."/>
            <person name="Weaver B."/>
            <person name="Ciecko A."/>
            <person name="Tallon L."/>
            <person name="Jackson J."/>
            <person name="Pai G."/>
            <person name="Aken S.V."/>
            <person name="Utterback T."/>
            <person name="Reidmuller S."/>
            <person name="Feldblyum T."/>
            <person name="Hsiao J."/>
            <person name="Zismann V."/>
            <person name="Iobst S."/>
            <person name="de Vazeille A.R."/>
            <person name="Buell C.R."/>
            <person name="Ying K."/>
            <person name="Li Y."/>
            <person name="Lu T."/>
            <person name="Huang Y."/>
            <person name="Zhao Q."/>
            <person name="Feng Q."/>
            <person name="Zhang L."/>
            <person name="Zhu J."/>
            <person name="Weng Q."/>
            <person name="Mu J."/>
            <person name="Lu Y."/>
            <person name="Fan D."/>
            <person name="Liu Y."/>
            <person name="Guan J."/>
            <person name="Zhang Y."/>
            <person name="Yu S."/>
            <person name="Liu X."/>
            <person name="Zhang Y."/>
            <person name="Hong G."/>
            <person name="Han B."/>
            <person name="Choisne N."/>
            <person name="Demange N."/>
            <person name="Orjeda G."/>
            <person name="Samain S."/>
            <person name="Cattolico L."/>
            <person name="Pelletier E."/>
            <person name="Couloux A."/>
            <person name="Segurens B."/>
            <person name="Wincker P."/>
            <person name="D'Hont A."/>
            <person name="Scarpelli C."/>
            <person name="Weissenbach J."/>
            <person name="Salanoubat M."/>
            <person name="Quetier F."/>
            <person name="Yu Y."/>
            <person name="Kim H.R."/>
            <person name="Rambo T."/>
            <person name="Currie J."/>
            <person name="Collura K."/>
            <person name="Luo M."/>
            <person name="Yang T."/>
            <person name="Ammiraju J.S.S."/>
            <person name="Engler F."/>
            <person name="Soderlund C."/>
            <person name="Wing R.A."/>
            <person name="Palmer L.E."/>
            <person name="de la Bastide M."/>
            <person name="Spiegel L."/>
            <person name="Nascimento L."/>
            <person name="Zutavern T."/>
            <person name="O'Shaughnessy A."/>
            <person name="Dike S."/>
            <person name="Dedhia N."/>
            <person name="Preston R."/>
            <person name="Balija V."/>
            <person name="McCombie W.R."/>
            <person name="Chow T."/>
            <person name="Chen H."/>
            <person name="Chung M."/>
            <person name="Chen C."/>
            <person name="Shaw J."/>
            <person name="Wu H."/>
            <person name="Hsiao K."/>
            <person name="Chao Y."/>
            <person name="Chu M."/>
            <person name="Cheng C."/>
            <person name="Hour A."/>
            <person name="Lee P."/>
            <person name="Lin S."/>
            <person name="Lin Y."/>
            <person name="Liou J."/>
            <person name="Liu S."/>
            <person name="Hsing Y."/>
            <person name="Raghuvanshi S."/>
            <person name="Mohanty A."/>
            <person name="Bharti A.K."/>
            <person name="Gaur A."/>
            <person name="Gupta V."/>
            <person name="Kumar D."/>
            <person name="Ravi V."/>
            <person name="Vij S."/>
            <person name="Kapur A."/>
            <person name="Khurana P."/>
            <person name="Khurana P."/>
            <person name="Khurana J.P."/>
            <person name="Tyagi A.K."/>
            <person name="Gaikwad K."/>
            <person name="Singh A."/>
            <person name="Dalal V."/>
            <person name="Srivastava S."/>
            <person name="Dixit A."/>
            <person name="Pal A.K."/>
            <person name="Ghazi I.A."/>
            <person name="Yadav M."/>
            <person name="Pandit A."/>
            <person name="Bhargava A."/>
            <person name="Sureshbabu K."/>
            <person name="Batra K."/>
            <person name="Sharma T.R."/>
            <person name="Mohapatra T."/>
            <person name="Singh N.K."/>
            <person name="Messing J."/>
            <person name="Nelson A.B."/>
            <person name="Fuks G."/>
            <person name="Kavchok S."/>
            <person name="Keizer G."/>
            <person name="Linton E."/>
            <person name="Llaca V."/>
            <person name="Song R."/>
            <person name="Tanyolac B."/>
            <person name="Young S."/>
            <person name="Ho-Il K."/>
            <person name="Hahn J.H."/>
            <person name="Sangsakoo G."/>
            <person name="Vanavichit A."/>
            <person name="de Mattos Luiz.A.T."/>
            <person name="Zimmer P.D."/>
            <person name="Malone G."/>
            <person name="Dellagostin O."/>
            <person name="de Oliveira A.C."/>
            <person name="Bevan M."/>
            <person name="Bancroft I."/>
            <person name="Minx P."/>
            <person name="Cordum H."/>
            <person name="Wilson R."/>
            <person name="Cheng Z."/>
            <person name="Jin W."/>
            <person name="Jiang J."/>
            <person name="Leong S.A."/>
            <person name="Iwama H."/>
            <person name="Gojobori T."/>
            <person name="Itoh T."/>
            <person name="Niimura Y."/>
            <person name="Fujii Y."/>
            <person name="Habara T."/>
            <person name="Sakai H."/>
            <person name="Sato Y."/>
            <person name="Wilson G."/>
            <person name="Kumar K."/>
            <person name="McCouch S."/>
            <person name="Juretic N."/>
            <person name="Hoen D."/>
            <person name="Wright S."/>
            <person name="Bruskiewich R."/>
            <person name="Bureau T."/>
            <person name="Miyao A."/>
            <person name="Hirochika H."/>
            <person name="Nishikawa T."/>
            <person name="Kadowaki K."/>
            <person name="Sugiura M."/>
            <person name="Burr B."/>
            <person name="Sasaki T."/>
        </authorList>
    </citation>
    <scope>NUCLEOTIDE SEQUENCE [LARGE SCALE GENOMIC DNA]</scope>
    <source>
        <strain evidence="3">cv. Nipponbare</strain>
    </source>
</reference>
<dbReference type="SUPFAM" id="SSF56672">
    <property type="entry name" value="DNA/RNA polymerases"/>
    <property type="match status" value="1"/>
</dbReference>
<dbReference type="Pfam" id="PF00078">
    <property type="entry name" value="RVT_1"/>
    <property type="match status" value="1"/>
</dbReference>
<reference evidence="3" key="2">
    <citation type="journal article" date="2008" name="Nucleic Acids Res.">
        <title>The rice annotation project database (RAP-DB): 2008 update.</title>
        <authorList>
            <consortium name="The rice annotation project (RAP)"/>
        </authorList>
    </citation>
    <scope>GENOME REANNOTATION</scope>
    <source>
        <strain evidence="3">cv. Nipponbare</strain>
    </source>
</reference>
<sequence length="149" mass="17664">FGFKKLSNFRAVTPFIDEMLERLANHSFFCFLDGYSWYHQISIHPEDQSKATFTCPYSTYAYRRMSFALCNAPASLQRCMMSIFLDMIEDIMEVFMDDFSVYGNTFGHCLQNLNKVLQRYQEKDLVLNWEKCHFMVYEGIVLGHRVSER</sequence>
<dbReference type="EMBL" id="AP008208">
    <property type="protein sequence ID" value="BAF08528.1"/>
    <property type="molecule type" value="Genomic_DNA"/>
</dbReference>
<feature type="non-terminal residue" evidence="2">
    <location>
        <position position="1"/>
    </location>
</feature>
<dbReference type="PANTHER" id="PTHR24559">
    <property type="entry name" value="TRANSPOSON TY3-I GAG-POL POLYPROTEIN"/>
    <property type="match status" value="1"/>
</dbReference>
<name>Q0E1W0_ORYSJ</name>
<evidence type="ECO:0000313" key="2">
    <source>
        <dbReference type="EMBL" id="BAF08528.1"/>
    </source>
</evidence>
<dbReference type="Gene3D" id="3.30.70.270">
    <property type="match status" value="1"/>
</dbReference>
<dbReference type="CDD" id="cd01647">
    <property type="entry name" value="RT_LTR"/>
    <property type="match status" value="1"/>
</dbReference>
<dbReference type="InterPro" id="IPR000477">
    <property type="entry name" value="RT_dom"/>
</dbReference>
<accession>Q0E1W0</accession>
<dbReference type="KEGG" id="dosa:Os02g0298600"/>
<dbReference type="AlphaFoldDB" id="Q0E1W0"/>
<proteinExistence type="predicted"/>
<gene>
    <name evidence="2" type="ordered locus">Os02g0298600</name>
</gene>
<organism evidence="2 3">
    <name type="scientific">Oryza sativa subsp. japonica</name>
    <name type="common">Rice</name>
    <dbReference type="NCBI Taxonomy" id="39947"/>
    <lineage>
        <taxon>Eukaryota</taxon>
        <taxon>Viridiplantae</taxon>
        <taxon>Streptophyta</taxon>
        <taxon>Embryophyta</taxon>
        <taxon>Tracheophyta</taxon>
        <taxon>Spermatophyta</taxon>
        <taxon>Magnoliopsida</taxon>
        <taxon>Liliopsida</taxon>
        <taxon>Poales</taxon>
        <taxon>Poaceae</taxon>
        <taxon>BOP clade</taxon>
        <taxon>Oryzoideae</taxon>
        <taxon>Oryzeae</taxon>
        <taxon>Oryzinae</taxon>
        <taxon>Oryza</taxon>
        <taxon>Oryza sativa</taxon>
    </lineage>
</organism>
<protein>
    <submittedName>
        <fullName evidence="2">Os02g0298600 protein</fullName>
    </submittedName>
</protein>
<dbReference type="InterPro" id="IPR053134">
    <property type="entry name" value="RNA-dir_DNA_polymerase"/>
</dbReference>
<dbReference type="InterPro" id="IPR043502">
    <property type="entry name" value="DNA/RNA_pol_sf"/>
</dbReference>
<evidence type="ECO:0000259" key="1">
    <source>
        <dbReference type="Pfam" id="PF00078"/>
    </source>
</evidence>
<dbReference type="Proteomes" id="UP000000763">
    <property type="component" value="Chromosome 2"/>
</dbReference>
<dbReference type="InterPro" id="IPR043128">
    <property type="entry name" value="Rev_trsase/Diguanyl_cyclase"/>
</dbReference>
<evidence type="ECO:0000313" key="3">
    <source>
        <dbReference type="Proteomes" id="UP000000763"/>
    </source>
</evidence>